<evidence type="ECO:0000313" key="4">
    <source>
        <dbReference type="Proteomes" id="UP001156856"/>
    </source>
</evidence>
<evidence type="ECO:0000313" key="2">
    <source>
        <dbReference type="EMBL" id="GLS62422.1"/>
    </source>
</evidence>
<accession>A0A512JDA7</accession>
<reference evidence="2" key="1">
    <citation type="journal article" date="2014" name="Int. J. Syst. Evol. Microbiol.">
        <title>Complete genome of a new Firmicutes species belonging to the dominant human colonic microbiota ('Ruminococcus bicirculans') reveals two chromosomes and a selective capacity to utilize plant glucans.</title>
        <authorList>
            <consortium name="NISC Comparative Sequencing Program"/>
            <person name="Wegmann U."/>
            <person name="Louis P."/>
            <person name="Goesmann A."/>
            <person name="Henrissat B."/>
            <person name="Duncan S.H."/>
            <person name="Flint H.J."/>
        </authorList>
    </citation>
    <scope>NUCLEOTIDE SEQUENCE</scope>
    <source>
        <strain evidence="2">NBRC 107715</strain>
    </source>
</reference>
<name>A0A512JDA7_9HYPH</name>
<proteinExistence type="predicted"/>
<reference evidence="4" key="2">
    <citation type="journal article" date="2019" name="Int. J. Syst. Evol. Microbiol.">
        <title>The Global Catalogue of Microorganisms (GCM) 10K type strain sequencing project: providing services to taxonomists for standard genome sequencing and annotation.</title>
        <authorList>
            <consortium name="The Broad Institute Genomics Platform"/>
            <consortium name="The Broad Institute Genome Sequencing Center for Infectious Disease"/>
            <person name="Wu L."/>
            <person name="Ma J."/>
        </authorList>
    </citation>
    <scope>NUCLEOTIDE SEQUENCE [LARGE SCALE GENOMIC DNA]</scope>
    <source>
        <strain evidence="4">NBRC 107715</strain>
    </source>
</reference>
<dbReference type="EMBL" id="BSPK01000009">
    <property type="protein sequence ID" value="GLS62422.1"/>
    <property type="molecule type" value="Genomic_DNA"/>
</dbReference>
<dbReference type="EMBL" id="BJZU01000211">
    <property type="protein sequence ID" value="GEP07933.1"/>
    <property type="molecule type" value="Genomic_DNA"/>
</dbReference>
<dbReference type="Proteomes" id="UP000321960">
    <property type="component" value="Unassembled WGS sequence"/>
</dbReference>
<organism evidence="1 3">
    <name type="scientific">Methylobacterium oxalidis</name>
    <dbReference type="NCBI Taxonomy" id="944322"/>
    <lineage>
        <taxon>Bacteria</taxon>
        <taxon>Pseudomonadati</taxon>
        <taxon>Pseudomonadota</taxon>
        <taxon>Alphaproteobacteria</taxon>
        <taxon>Hyphomicrobiales</taxon>
        <taxon>Methylobacteriaceae</taxon>
        <taxon>Methylobacterium</taxon>
    </lineage>
</organism>
<dbReference type="Proteomes" id="UP001156856">
    <property type="component" value="Unassembled WGS sequence"/>
</dbReference>
<gene>
    <name evidence="2" type="ORF">GCM10007888_08030</name>
    <name evidence="1" type="ORF">MOX02_59710</name>
</gene>
<evidence type="ECO:0000313" key="1">
    <source>
        <dbReference type="EMBL" id="GEP07933.1"/>
    </source>
</evidence>
<protein>
    <recommendedName>
        <fullName evidence="5">Hypervirulence associated protein TUDOR domain-containing protein</fullName>
    </recommendedName>
</protein>
<keyword evidence="4" id="KW-1185">Reference proteome</keyword>
<evidence type="ECO:0008006" key="5">
    <source>
        <dbReference type="Google" id="ProtNLM"/>
    </source>
</evidence>
<sequence>MSHKFKIGQRVRQARRFGSVDHGGAASSIFEVVRLMPEERSGEPSYRIKSTAGERAVLEGELTLAS</sequence>
<dbReference type="RefSeq" id="WP_147029320.1">
    <property type="nucleotide sequence ID" value="NZ_BJZU01000211.1"/>
</dbReference>
<evidence type="ECO:0000313" key="3">
    <source>
        <dbReference type="Proteomes" id="UP000321960"/>
    </source>
</evidence>
<reference evidence="2" key="4">
    <citation type="submission" date="2023-01" db="EMBL/GenBank/DDBJ databases">
        <title>Draft genome sequence of Methylobacterium oxalidis strain NBRC 107715.</title>
        <authorList>
            <person name="Sun Q."/>
            <person name="Mori K."/>
        </authorList>
    </citation>
    <scope>NUCLEOTIDE SEQUENCE</scope>
    <source>
        <strain evidence="2">NBRC 107715</strain>
    </source>
</reference>
<comment type="caution">
    <text evidence="1">The sequence shown here is derived from an EMBL/GenBank/DDBJ whole genome shotgun (WGS) entry which is preliminary data.</text>
</comment>
<dbReference type="AlphaFoldDB" id="A0A512JDA7"/>
<reference evidence="1 3" key="3">
    <citation type="submission" date="2019-07" db="EMBL/GenBank/DDBJ databases">
        <title>Whole genome shotgun sequence of Methylobacterium oxalidis NBRC 107715.</title>
        <authorList>
            <person name="Hosoyama A."/>
            <person name="Uohara A."/>
            <person name="Ohji S."/>
            <person name="Ichikawa N."/>
        </authorList>
    </citation>
    <scope>NUCLEOTIDE SEQUENCE [LARGE SCALE GENOMIC DNA]</scope>
    <source>
        <strain evidence="1 3">NBRC 107715</strain>
    </source>
</reference>
<dbReference type="OrthoDB" id="8020519at2"/>